<sequence length="124" mass="13404">GRVGAQLAALLEADGHTVAVLDKDAGSFRRLPVNFGGIALLGNGLDEGALRRAGIEEADAFVAVTQGDNRNVMAAQIAKHIFNVPKVLCRIYDPLRRELYETLGLEAISPTTIFAQILKDELYK</sequence>
<feature type="domain" description="RCK N-terminal" evidence="1">
    <location>
        <begin position="1"/>
        <end position="114"/>
    </location>
</feature>
<dbReference type="InterPro" id="IPR050721">
    <property type="entry name" value="Trk_Ktr_HKT_K-transport"/>
</dbReference>
<feature type="non-terminal residue" evidence="2">
    <location>
        <position position="1"/>
    </location>
</feature>
<dbReference type="PANTHER" id="PTHR43833">
    <property type="entry name" value="POTASSIUM CHANNEL PROTEIN 2-RELATED-RELATED"/>
    <property type="match status" value="1"/>
</dbReference>
<dbReference type="Pfam" id="PF02254">
    <property type="entry name" value="TrkA_N"/>
    <property type="match status" value="1"/>
</dbReference>
<name>X1FJ99_9ZZZZ</name>
<dbReference type="SUPFAM" id="SSF51735">
    <property type="entry name" value="NAD(P)-binding Rossmann-fold domains"/>
    <property type="match status" value="1"/>
</dbReference>
<dbReference type="InterPro" id="IPR036291">
    <property type="entry name" value="NAD(P)-bd_dom_sf"/>
</dbReference>
<gene>
    <name evidence="2" type="ORF">S03H2_01529</name>
</gene>
<dbReference type="PANTHER" id="PTHR43833:SF8">
    <property type="entry name" value="TRK SYSTEM POTASSIUM UPTAKE PROTEIN TRKA"/>
    <property type="match status" value="1"/>
</dbReference>
<evidence type="ECO:0000259" key="1">
    <source>
        <dbReference type="PROSITE" id="PS51201"/>
    </source>
</evidence>
<evidence type="ECO:0000313" key="2">
    <source>
        <dbReference type="EMBL" id="GAH20868.1"/>
    </source>
</evidence>
<dbReference type="AlphaFoldDB" id="X1FJ99"/>
<reference evidence="2" key="1">
    <citation type="journal article" date="2014" name="Front. Microbiol.">
        <title>High frequency of phylogenetically diverse reductive dehalogenase-homologous genes in deep subseafloor sedimentary metagenomes.</title>
        <authorList>
            <person name="Kawai M."/>
            <person name="Futagami T."/>
            <person name="Toyoda A."/>
            <person name="Takaki Y."/>
            <person name="Nishi S."/>
            <person name="Hori S."/>
            <person name="Arai W."/>
            <person name="Tsubouchi T."/>
            <person name="Morono Y."/>
            <person name="Uchiyama I."/>
            <person name="Ito T."/>
            <person name="Fujiyama A."/>
            <person name="Inagaki F."/>
            <person name="Takami H."/>
        </authorList>
    </citation>
    <scope>NUCLEOTIDE SEQUENCE</scope>
    <source>
        <strain evidence="2">Expedition CK06-06</strain>
    </source>
</reference>
<accession>X1FJ99</accession>
<dbReference type="Gene3D" id="3.40.50.720">
    <property type="entry name" value="NAD(P)-binding Rossmann-like Domain"/>
    <property type="match status" value="1"/>
</dbReference>
<organism evidence="2">
    <name type="scientific">marine sediment metagenome</name>
    <dbReference type="NCBI Taxonomy" id="412755"/>
    <lineage>
        <taxon>unclassified sequences</taxon>
        <taxon>metagenomes</taxon>
        <taxon>ecological metagenomes</taxon>
    </lineage>
</organism>
<dbReference type="InterPro" id="IPR003148">
    <property type="entry name" value="RCK_N"/>
</dbReference>
<dbReference type="EMBL" id="BARU01000455">
    <property type="protein sequence ID" value="GAH20868.1"/>
    <property type="molecule type" value="Genomic_DNA"/>
</dbReference>
<protein>
    <recommendedName>
        <fullName evidence="1">RCK N-terminal domain-containing protein</fullName>
    </recommendedName>
</protein>
<proteinExistence type="predicted"/>
<dbReference type="PROSITE" id="PS51201">
    <property type="entry name" value="RCK_N"/>
    <property type="match status" value="1"/>
</dbReference>
<dbReference type="GO" id="GO:0006813">
    <property type="term" value="P:potassium ion transport"/>
    <property type="evidence" value="ECO:0007669"/>
    <property type="project" value="InterPro"/>
</dbReference>
<comment type="caution">
    <text evidence="2">The sequence shown here is derived from an EMBL/GenBank/DDBJ whole genome shotgun (WGS) entry which is preliminary data.</text>
</comment>